<dbReference type="Gene3D" id="1.10.10.10">
    <property type="entry name" value="Winged helix-like DNA-binding domain superfamily/Winged helix DNA-binding domain"/>
    <property type="match status" value="1"/>
</dbReference>
<name>A0A6I4SZT9_9SPHN</name>
<feature type="domain" description="HTH marR-type" evidence="4">
    <location>
        <begin position="9"/>
        <end position="138"/>
    </location>
</feature>
<dbReference type="Proteomes" id="UP000438476">
    <property type="component" value="Unassembled WGS sequence"/>
</dbReference>
<comment type="caution">
    <text evidence="5">The sequence shown here is derived from an EMBL/GenBank/DDBJ whole genome shotgun (WGS) entry which is preliminary data.</text>
</comment>
<dbReference type="EMBL" id="WTYT01000001">
    <property type="protein sequence ID" value="MXO64217.1"/>
    <property type="molecule type" value="Genomic_DNA"/>
</dbReference>
<sequence length="148" mass="16726">MEFVKDQSAGYLANHMARIFAHGLTARIKPLGLTTGTFPALLELWDTDGLTQKQLVERLDIEQATMANTLARMERDGLVIRKKDPNDRRVQRVWLTDRARNLRGPAMAAAQEENAARLAALTAEEKRQFVALMQKVIQTRMPEKQGNV</sequence>
<dbReference type="GO" id="GO:0003677">
    <property type="term" value="F:DNA binding"/>
    <property type="evidence" value="ECO:0007669"/>
    <property type="project" value="UniProtKB-KW"/>
</dbReference>
<keyword evidence="1" id="KW-0805">Transcription regulation</keyword>
<evidence type="ECO:0000256" key="1">
    <source>
        <dbReference type="ARBA" id="ARBA00023015"/>
    </source>
</evidence>
<dbReference type="PROSITE" id="PS01117">
    <property type="entry name" value="HTH_MARR_1"/>
    <property type="match status" value="1"/>
</dbReference>
<organism evidence="5 6">
    <name type="scientific">Altericroceibacterium endophyticum</name>
    <dbReference type="NCBI Taxonomy" id="1808508"/>
    <lineage>
        <taxon>Bacteria</taxon>
        <taxon>Pseudomonadati</taxon>
        <taxon>Pseudomonadota</taxon>
        <taxon>Alphaproteobacteria</taxon>
        <taxon>Sphingomonadales</taxon>
        <taxon>Erythrobacteraceae</taxon>
        <taxon>Altericroceibacterium</taxon>
    </lineage>
</organism>
<accession>A0A6I4SZT9</accession>
<dbReference type="RefSeq" id="WP_160734673.1">
    <property type="nucleotide sequence ID" value="NZ_WTYT01000001.1"/>
</dbReference>
<dbReference type="PRINTS" id="PR00598">
    <property type="entry name" value="HTHMARR"/>
</dbReference>
<dbReference type="InterPro" id="IPR023187">
    <property type="entry name" value="Tscrpt_reg_MarR-type_CS"/>
</dbReference>
<keyword evidence="6" id="KW-1185">Reference proteome</keyword>
<reference evidence="5 6" key="1">
    <citation type="submission" date="2019-12" db="EMBL/GenBank/DDBJ databases">
        <title>Genomic-based taxomic classification of the family Erythrobacteraceae.</title>
        <authorList>
            <person name="Xu L."/>
        </authorList>
    </citation>
    <scope>NUCLEOTIDE SEQUENCE [LARGE SCALE GENOMIC DNA]</scope>
    <source>
        <strain evidence="5 6">LMG 29518</strain>
    </source>
</reference>
<dbReference type="InterPro" id="IPR000835">
    <property type="entry name" value="HTH_MarR-typ"/>
</dbReference>
<keyword evidence="3" id="KW-0804">Transcription</keyword>
<dbReference type="PANTHER" id="PTHR42756:SF1">
    <property type="entry name" value="TRANSCRIPTIONAL REPRESSOR OF EMRAB OPERON"/>
    <property type="match status" value="1"/>
</dbReference>
<gene>
    <name evidence="5" type="ORF">GRI91_00385</name>
</gene>
<dbReference type="InterPro" id="IPR036390">
    <property type="entry name" value="WH_DNA-bd_sf"/>
</dbReference>
<dbReference type="SMART" id="SM00347">
    <property type="entry name" value="HTH_MARR"/>
    <property type="match status" value="1"/>
</dbReference>
<dbReference type="SUPFAM" id="SSF46785">
    <property type="entry name" value="Winged helix' DNA-binding domain"/>
    <property type="match status" value="1"/>
</dbReference>
<evidence type="ECO:0000313" key="5">
    <source>
        <dbReference type="EMBL" id="MXO64217.1"/>
    </source>
</evidence>
<evidence type="ECO:0000256" key="2">
    <source>
        <dbReference type="ARBA" id="ARBA00023125"/>
    </source>
</evidence>
<evidence type="ECO:0000313" key="6">
    <source>
        <dbReference type="Proteomes" id="UP000438476"/>
    </source>
</evidence>
<evidence type="ECO:0000256" key="3">
    <source>
        <dbReference type="ARBA" id="ARBA00023163"/>
    </source>
</evidence>
<protein>
    <submittedName>
        <fullName evidence="5">MarR family transcriptional regulator</fullName>
    </submittedName>
</protein>
<dbReference type="AlphaFoldDB" id="A0A6I4SZT9"/>
<keyword evidence="2" id="KW-0238">DNA-binding</keyword>
<dbReference type="GO" id="GO:0003700">
    <property type="term" value="F:DNA-binding transcription factor activity"/>
    <property type="evidence" value="ECO:0007669"/>
    <property type="project" value="InterPro"/>
</dbReference>
<dbReference type="PANTHER" id="PTHR42756">
    <property type="entry name" value="TRANSCRIPTIONAL REGULATOR, MARR"/>
    <property type="match status" value="1"/>
</dbReference>
<evidence type="ECO:0000259" key="4">
    <source>
        <dbReference type="PROSITE" id="PS50995"/>
    </source>
</evidence>
<dbReference type="PROSITE" id="PS50995">
    <property type="entry name" value="HTH_MARR_2"/>
    <property type="match status" value="1"/>
</dbReference>
<dbReference type="Pfam" id="PF01047">
    <property type="entry name" value="MarR"/>
    <property type="match status" value="1"/>
</dbReference>
<dbReference type="OrthoDB" id="7875071at2"/>
<dbReference type="InterPro" id="IPR036388">
    <property type="entry name" value="WH-like_DNA-bd_sf"/>
</dbReference>
<proteinExistence type="predicted"/>